<accession>A0A062Y0S8</accession>
<evidence type="ECO:0000259" key="3">
    <source>
        <dbReference type="SMART" id="SM01007"/>
    </source>
</evidence>
<evidence type="ECO:0000313" key="5">
    <source>
        <dbReference type="Proteomes" id="UP000027284"/>
    </source>
</evidence>
<organism evidence="4 5">
    <name type="scientific">Thermoanaerobaculum aquaticum</name>
    <dbReference type="NCBI Taxonomy" id="1312852"/>
    <lineage>
        <taxon>Bacteria</taxon>
        <taxon>Pseudomonadati</taxon>
        <taxon>Acidobacteriota</taxon>
        <taxon>Thermoanaerobaculia</taxon>
        <taxon>Thermoanaerobaculales</taxon>
        <taxon>Thermoanaerobaculaceae</taxon>
        <taxon>Thermoanaerobaculum</taxon>
    </lineage>
</organism>
<evidence type="ECO:0000256" key="1">
    <source>
        <dbReference type="ARBA" id="ARBA00022723"/>
    </source>
</evidence>
<dbReference type="STRING" id="1312852.EG19_01955"/>
<feature type="domain" description="Class II aldolase/adducin N-terminal" evidence="3">
    <location>
        <begin position="9"/>
        <end position="180"/>
    </location>
</feature>
<keyword evidence="5" id="KW-1185">Reference proteome</keyword>
<keyword evidence="2" id="KW-0456">Lyase</keyword>
<dbReference type="InterPro" id="IPR036409">
    <property type="entry name" value="Aldolase_II/adducin_N_sf"/>
</dbReference>
<reference evidence="4 5" key="1">
    <citation type="submission" date="2014-04" db="EMBL/GenBank/DDBJ databases">
        <title>The Genome Sequence of Thermoanaerobaculum aquaticum MP-01, The First Cultivated Group 23 Acidobacterium.</title>
        <authorList>
            <person name="Stamps B.W."/>
            <person name="Losey N.A."/>
            <person name="Lawson P.A."/>
            <person name="Stevenson B.S."/>
        </authorList>
    </citation>
    <scope>NUCLEOTIDE SEQUENCE [LARGE SCALE GENOMIC DNA]</scope>
    <source>
        <strain evidence="4 5">MP-01</strain>
    </source>
</reference>
<dbReference type="GO" id="GO:0016832">
    <property type="term" value="F:aldehyde-lyase activity"/>
    <property type="evidence" value="ECO:0007669"/>
    <property type="project" value="TreeGrafter"/>
</dbReference>
<dbReference type="GO" id="GO:0005829">
    <property type="term" value="C:cytosol"/>
    <property type="evidence" value="ECO:0007669"/>
    <property type="project" value="TreeGrafter"/>
</dbReference>
<name>A0A062Y0S8_9BACT</name>
<dbReference type="EMBL" id="JMFG01000015">
    <property type="protein sequence ID" value="KDA53986.1"/>
    <property type="molecule type" value="Genomic_DNA"/>
</dbReference>
<dbReference type="GO" id="GO:0046872">
    <property type="term" value="F:metal ion binding"/>
    <property type="evidence" value="ECO:0007669"/>
    <property type="project" value="UniProtKB-KW"/>
</dbReference>
<evidence type="ECO:0000256" key="2">
    <source>
        <dbReference type="ARBA" id="ARBA00023239"/>
    </source>
</evidence>
<dbReference type="OrthoDB" id="9794581at2"/>
<dbReference type="PANTHER" id="PTHR22789">
    <property type="entry name" value="FUCULOSE PHOSPHATE ALDOLASE"/>
    <property type="match status" value="1"/>
</dbReference>
<dbReference type="AlphaFoldDB" id="A0A062Y0S8"/>
<dbReference type="InterPro" id="IPR050197">
    <property type="entry name" value="Aldolase_class_II_sugar_metab"/>
</dbReference>
<keyword evidence="1" id="KW-0479">Metal-binding</keyword>
<dbReference type="Pfam" id="PF00596">
    <property type="entry name" value="Aldolase_II"/>
    <property type="match status" value="1"/>
</dbReference>
<dbReference type="RefSeq" id="WP_038048624.1">
    <property type="nucleotide sequence ID" value="NZ_JMFG01000015.1"/>
</dbReference>
<proteinExistence type="predicted"/>
<gene>
    <name evidence="4" type="ORF">EG19_01955</name>
</gene>
<dbReference type="SUPFAM" id="SSF53639">
    <property type="entry name" value="AraD/HMP-PK domain-like"/>
    <property type="match status" value="1"/>
</dbReference>
<sequence>MNRETRLRAELVAVGERLYRAGLVRAGEGNFSARLDEASFLLTPRGCTKGFLHAWQLVRAPLVGELPEQASSEGLLHQAILRAHPTVAAVLHAHPPLVLRALFAGQTLQPSVLKEAETLRLEVLPDLPPGSQALAQAAAAAVARGNVLLLPGHGVVAVGSSVTEALWRLETTELLAAVCRGAWPHA</sequence>
<dbReference type="SMART" id="SM01007">
    <property type="entry name" value="Aldolase_II"/>
    <property type="match status" value="1"/>
</dbReference>
<comment type="caution">
    <text evidence="4">The sequence shown here is derived from an EMBL/GenBank/DDBJ whole genome shotgun (WGS) entry which is preliminary data.</text>
</comment>
<dbReference type="Proteomes" id="UP000027284">
    <property type="component" value="Unassembled WGS sequence"/>
</dbReference>
<evidence type="ECO:0000313" key="4">
    <source>
        <dbReference type="EMBL" id="KDA53986.1"/>
    </source>
</evidence>
<dbReference type="Gene3D" id="3.40.225.10">
    <property type="entry name" value="Class II aldolase/adducin N-terminal domain"/>
    <property type="match status" value="1"/>
</dbReference>
<dbReference type="InterPro" id="IPR001303">
    <property type="entry name" value="Aldolase_II/adducin_N"/>
</dbReference>
<dbReference type="PANTHER" id="PTHR22789:SF0">
    <property type="entry name" value="3-OXO-TETRONATE 4-PHOSPHATE DECARBOXYLASE-RELATED"/>
    <property type="match status" value="1"/>
</dbReference>
<protein>
    <recommendedName>
        <fullName evidence="3">Class II aldolase/adducin N-terminal domain-containing protein</fullName>
    </recommendedName>
</protein>
<dbReference type="GO" id="GO:0019323">
    <property type="term" value="P:pentose catabolic process"/>
    <property type="evidence" value="ECO:0007669"/>
    <property type="project" value="TreeGrafter"/>
</dbReference>